<sequence length="42" mass="4741">MRALIFLCAFLIYHGLVEPIGPVLLSKKLGGFPDRRYNHVKG</sequence>
<evidence type="ECO:0000313" key="1">
    <source>
        <dbReference type="EMBL" id="KIO73379.1"/>
    </source>
</evidence>
<accession>A0A0D0FJ67</accession>
<reference evidence="1 2" key="1">
    <citation type="submission" date="2015-01" db="EMBL/GenBank/DDBJ databases">
        <title>Draft Genome Sequences of Four Bacillus thermoamylovorans Strains, Isolated From Food Products.</title>
        <authorList>
            <person name="Krawcyk A.O."/>
            <person name="Berendsen E.M."/>
            <person name="Eijlander R.T."/>
            <person name="de Jong A."/>
            <person name="Wells-Bennik M."/>
            <person name="Kuipers O.P."/>
        </authorList>
    </citation>
    <scope>NUCLEOTIDE SEQUENCE [LARGE SCALE GENOMIC DNA]</scope>
    <source>
        <strain evidence="1 2">B4167</strain>
    </source>
</reference>
<dbReference type="AlphaFoldDB" id="A0A0D0FJ67"/>
<comment type="caution">
    <text evidence="1">The sequence shown here is derived from an EMBL/GenBank/DDBJ whole genome shotgun (WGS) entry which is preliminary data.</text>
</comment>
<dbReference type="Proteomes" id="UP000032076">
    <property type="component" value="Unassembled WGS sequence"/>
</dbReference>
<organism evidence="1 2">
    <name type="scientific">Caldibacillus thermoamylovorans</name>
    <dbReference type="NCBI Taxonomy" id="35841"/>
    <lineage>
        <taxon>Bacteria</taxon>
        <taxon>Bacillati</taxon>
        <taxon>Bacillota</taxon>
        <taxon>Bacilli</taxon>
        <taxon>Bacillales</taxon>
        <taxon>Bacillaceae</taxon>
        <taxon>Caldibacillus</taxon>
    </lineage>
</organism>
<proteinExistence type="predicted"/>
<evidence type="ECO:0000313" key="2">
    <source>
        <dbReference type="Proteomes" id="UP000032076"/>
    </source>
</evidence>
<gene>
    <name evidence="1" type="ORF">B4167_2161</name>
</gene>
<dbReference type="EMBL" id="JXLU01000045">
    <property type="protein sequence ID" value="KIO73379.1"/>
    <property type="molecule type" value="Genomic_DNA"/>
</dbReference>
<protein>
    <submittedName>
        <fullName evidence="1">Uncharacterized protein</fullName>
    </submittedName>
</protein>
<name>A0A0D0FJ67_9BACI</name>